<reference evidence="2" key="1">
    <citation type="submission" date="2023-07" db="EMBL/GenBank/DDBJ databases">
        <title>30 novel species of actinomycetes from the DSMZ collection.</title>
        <authorList>
            <person name="Nouioui I."/>
        </authorList>
    </citation>
    <scope>NUCLEOTIDE SEQUENCE [LARGE SCALE GENOMIC DNA]</scope>
    <source>
        <strain evidence="2">DSM 42041</strain>
    </source>
</reference>
<evidence type="ECO:0000313" key="2">
    <source>
        <dbReference type="Proteomes" id="UP001183414"/>
    </source>
</evidence>
<sequence length="260" mass="28439">MHHDDLPRLATRLGLHLRACAVEIETPDDGGTTTISIRHLRRQHVLELIQSEPATPAAADEDRDVPDLADALRNSLVAAGLSNVAVEHHDFAGETKLQLLNIDRADADALIRLLQRPLEPARRAADAWNAAIAKHGLDDLRTPRVGRQEFTRVPVVDLGEASINTADRLARLLGARDGAHPLDPAPDHTADWPEIEETTERLCAASRQTLGVVFVDVYAHPYCQRCGGLPAIRLGELPVEELKRLADHLHNAPLPSSIDT</sequence>
<evidence type="ECO:0000313" key="1">
    <source>
        <dbReference type="EMBL" id="MDT0378410.1"/>
    </source>
</evidence>
<proteinExistence type="predicted"/>
<name>A0ABU2NN66_9ACTN</name>
<keyword evidence="2" id="KW-1185">Reference proteome</keyword>
<dbReference type="EMBL" id="JAVREQ010000003">
    <property type="protein sequence ID" value="MDT0378410.1"/>
    <property type="molecule type" value="Genomic_DNA"/>
</dbReference>
<protein>
    <submittedName>
        <fullName evidence="1">Uncharacterized protein</fullName>
    </submittedName>
</protein>
<accession>A0ABU2NN66</accession>
<organism evidence="1 2">
    <name type="scientific">Streptomyces hazeniae</name>
    <dbReference type="NCBI Taxonomy" id="3075538"/>
    <lineage>
        <taxon>Bacteria</taxon>
        <taxon>Bacillati</taxon>
        <taxon>Actinomycetota</taxon>
        <taxon>Actinomycetes</taxon>
        <taxon>Kitasatosporales</taxon>
        <taxon>Streptomycetaceae</taxon>
        <taxon>Streptomyces</taxon>
    </lineage>
</organism>
<gene>
    <name evidence="1" type="ORF">RM572_06395</name>
</gene>
<dbReference type="Proteomes" id="UP001183414">
    <property type="component" value="Unassembled WGS sequence"/>
</dbReference>
<dbReference type="RefSeq" id="WP_311672295.1">
    <property type="nucleotide sequence ID" value="NZ_JAVREQ010000003.1"/>
</dbReference>
<comment type="caution">
    <text evidence="1">The sequence shown here is derived from an EMBL/GenBank/DDBJ whole genome shotgun (WGS) entry which is preliminary data.</text>
</comment>